<gene>
    <name evidence="2" type="ORF">PLEPLA_LOCUS33622</name>
</gene>
<comment type="caution">
    <text evidence="2">The sequence shown here is derived from an EMBL/GenBank/DDBJ whole genome shotgun (WGS) entry which is preliminary data.</text>
</comment>
<feature type="region of interest" description="Disordered" evidence="1">
    <location>
        <begin position="203"/>
        <end position="226"/>
    </location>
</feature>
<evidence type="ECO:0000313" key="3">
    <source>
        <dbReference type="Proteomes" id="UP001153269"/>
    </source>
</evidence>
<protein>
    <submittedName>
        <fullName evidence="2">Uncharacterized protein</fullName>
    </submittedName>
</protein>
<feature type="compositionally biased region" description="Basic and acidic residues" evidence="1">
    <location>
        <begin position="211"/>
        <end position="226"/>
    </location>
</feature>
<accession>A0A9N7V5A3</accession>
<sequence>MIIKHVDTFTERRPGKEAERRSLLTGLEVFDFFLYHLVRPCSLSSLGTLSDGPVLSGACSLTHWTEESPLCRPDFSRIHHREDGAEKFCAALFLWDGNACGRDSGRAGVQLQRAGVWNPTFSLNSEVEPAEELTQFAAAPKPTQLNQQPITNRLFEEASAVHRFNQHSTQITVNSTLQSSSFSSSSCSSSSSGWAWITSLSPASASLDPDPSPRPRGSEQGRRVGKYIRPDFNEGKISLCMKGCFASARYPLAWAKENKPQATSESLSRPGSSSLPGAFYGCRHRREAILKWQWGESGFVGTAVDQICLGISSQKRPRSSTAGAGARVSFRRAHGKHMSSSEAALLHTAELRSLIQRIGWDLIQLSTDHRVIITPPEQSFTKLSPVYSAWRDLYERQKLREKHGSARLGTLIWTVPVPPPGTVTSSAGVLCPCPSAAAQVPCLSPSPLPLSQPPASLPAPCLSPSHLPLSQSPASLPAPCLSPSPLPLSQSPASLPVPCLSPSHLPVSQSPARLPVTCPSPSHLPLSQSPASLPFPCLSPSHLPLSQSPASLPVPYISPSHLPLSQSPCLSPSPLPLSQSPASLPVPYISPSPLHLSQSLALSLLISSLLAAKRFPGLRRKLEVLL</sequence>
<dbReference type="Proteomes" id="UP001153269">
    <property type="component" value="Unassembled WGS sequence"/>
</dbReference>
<name>A0A9N7V5A3_PLEPL</name>
<reference evidence="2" key="1">
    <citation type="submission" date="2020-03" db="EMBL/GenBank/DDBJ databases">
        <authorList>
            <person name="Weist P."/>
        </authorList>
    </citation>
    <scope>NUCLEOTIDE SEQUENCE</scope>
</reference>
<dbReference type="AlphaFoldDB" id="A0A9N7V5A3"/>
<keyword evidence="3" id="KW-1185">Reference proteome</keyword>
<proteinExistence type="predicted"/>
<evidence type="ECO:0000313" key="2">
    <source>
        <dbReference type="EMBL" id="CAB1445879.1"/>
    </source>
</evidence>
<evidence type="ECO:0000256" key="1">
    <source>
        <dbReference type="SAM" id="MobiDB-lite"/>
    </source>
</evidence>
<organism evidence="2 3">
    <name type="scientific">Pleuronectes platessa</name>
    <name type="common">European plaice</name>
    <dbReference type="NCBI Taxonomy" id="8262"/>
    <lineage>
        <taxon>Eukaryota</taxon>
        <taxon>Metazoa</taxon>
        <taxon>Chordata</taxon>
        <taxon>Craniata</taxon>
        <taxon>Vertebrata</taxon>
        <taxon>Euteleostomi</taxon>
        <taxon>Actinopterygii</taxon>
        <taxon>Neopterygii</taxon>
        <taxon>Teleostei</taxon>
        <taxon>Neoteleostei</taxon>
        <taxon>Acanthomorphata</taxon>
        <taxon>Carangaria</taxon>
        <taxon>Pleuronectiformes</taxon>
        <taxon>Pleuronectoidei</taxon>
        <taxon>Pleuronectidae</taxon>
        <taxon>Pleuronectes</taxon>
    </lineage>
</organism>
<dbReference type="EMBL" id="CADEAL010003813">
    <property type="protein sequence ID" value="CAB1445879.1"/>
    <property type="molecule type" value="Genomic_DNA"/>
</dbReference>